<reference evidence="1" key="1">
    <citation type="journal article" date="2015" name="Nature">
        <title>Complex archaea that bridge the gap between prokaryotes and eukaryotes.</title>
        <authorList>
            <person name="Spang A."/>
            <person name="Saw J.H."/>
            <person name="Jorgensen S.L."/>
            <person name="Zaremba-Niedzwiedzka K."/>
            <person name="Martijn J."/>
            <person name="Lind A.E."/>
            <person name="van Eijk R."/>
            <person name="Schleper C."/>
            <person name="Guy L."/>
            <person name="Ettema T.J."/>
        </authorList>
    </citation>
    <scope>NUCLEOTIDE SEQUENCE</scope>
</reference>
<organism evidence="1">
    <name type="scientific">marine sediment metagenome</name>
    <dbReference type="NCBI Taxonomy" id="412755"/>
    <lineage>
        <taxon>unclassified sequences</taxon>
        <taxon>metagenomes</taxon>
        <taxon>ecological metagenomes</taxon>
    </lineage>
</organism>
<dbReference type="AlphaFoldDB" id="A0A0F8VYR9"/>
<evidence type="ECO:0000313" key="1">
    <source>
        <dbReference type="EMBL" id="KKK41055.1"/>
    </source>
</evidence>
<accession>A0A0F8VYR9</accession>
<proteinExistence type="predicted"/>
<protein>
    <submittedName>
        <fullName evidence="1">Uncharacterized protein</fullName>
    </submittedName>
</protein>
<name>A0A0F8VYR9_9ZZZZ</name>
<gene>
    <name evidence="1" type="ORF">LCGC14_2864260</name>
</gene>
<dbReference type="EMBL" id="LAZR01070428">
    <property type="protein sequence ID" value="KKK41055.1"/>
    <property type="molecule type" value="Genomic_DNA"/>
</dbReference>
<sequence length="40" mass="4857">MFEKRDQIGIWFIGEKEYYVSEADYAASMYEEMQNKDLDL</sequence>
<comment type="caution">
    <text evidence="1">The sequence shown here is derived from an EMBL/GenBank/DDBJ whole genome shotgun (WGS) entry which is preliminary data.</text>
</comment>